<evidence type="ECO:0000313" key="3">
    <source>
        <dbReference type="Proteomes" id="UP000250043"/>
    </source>
</evidence>
<keyword evidence="1" id="KW-0732">Signal</keyword>
<dbReference type="Proteomes" id="UP000250043">
    <property type="component" value="Unassembled WGS sequence"/>
</dbReference>
<dbReference type="AlphaFoldDB" id="A0A8E2ASZ7"/>
<feature type="signal peptide" evidence="1">
    <location>
        <begin position="1"/>
        <end position="34"/>
    </location>
</feature>
<feature type="chain" id="PRO_5034154999" description="Secreted protein" evidence="1">
    <location>
        <begin position="35"/>
        <end position="99"/>
    </location>
</feature>
<sequence length="99" mass="10890">MCYSMTAHLPSPISHFPSLTASALLSLLAYGCQARFQGKRWISAPLGSRPCSHAMRLHVHVWAERSCPSATGICHLPLNDTHTGCLRTATRFRVAAWSQ</sequence>
<protein>
    <recommendedName>
        <fullName evidence="4">Secreted protein</fullName>
    </recommendedName>
</protein>
<evidence type="ECO:0008006" key="4">
    <source>
        <dbReference type="Google" id="ProtNLM"/>
    </source>
</evidence>
<organism evidence="2 3">
    <name type="scientific">Obba rivulosa</name>
    <dbReference type="NCBI Taxonomy" id="1052685"/>
    <lineage>
        <taxon>Eukaryota</taxon>
        <taxon>Fungi</taxon>
        <taxon>Dikarya</taxon>
        <taxon>Basidiomycota</taxon>
        <taxon>Agaricomycotina</taxon>
        <taxon>Agaricomycetes</taxon>
        <taxon>Polyporales</taxon>
        <taxon>Gelatoporiaceae</taxon>
        <taxon>Obba</taxon>
    </lineage>
</organism>
<evidence type="ECO:0000313" key="2">
    <source>
        <dbReference type="EMBL" id="OCH90378.1"/>
    </source>
</evidence>
<name>A0A8E2ASZ7_9APHY</name>
<keyword evidence="3" id="KW-1185">Reference proteome</keyword>
<reference evidence="2 3" key="1">
    <citation type="submission" date="2016-07" db="EMBL/GenBank/DDBJ databases">
        <title>Draft genome of the white-rot fungus Obba rivulosa 3A-2.</title>
        <authorList>
            <consortium name="DOE Joint Genome Institute"/>
            <person name="Miettinen O."/>
            <person name="Riley R."/>
            <person name="Acob R."/>
            <person name="Barry K."/>
            <person name="Cullen D."/>
            <person name="De Vries R."/>
            <person name="Hainaut M."/>
            <person name="Hatakka A."/>
            <person name="Henrissat B."/>
            <person name="Hilden K."/>
            <person name="Kuo R."/>
            <person name="Labutti K."/>
            <person name="Lipzen A."/>
            <person name="Makela M.R."/>
            <person name="Sandor L."/>
            <person name="Spatafora J.W."/>
            <person name="Grigoriev I.V."/>
            <person name="Hibbett D.S."/>
        </authorList>
    </citation>
    <scope>NUCLEOTIDE SEQUENCE [LARGE SCALE GENOMIC DNA]</scope>
    <source>
        <strain evidence="2 3">3A-2</strain>
    </source>
</reference>
<dbReference type="EMBL" id="KV722405">
    <property type="protein sequence ID" value="OCH90378.1"/>
    <property type="molecule type" value="Genomic_DNA"/>
</dbReference>
<gene>
    <name evidence="2" type="ORF">OBBRIDRAFT_602262</name>
</gene>
<proteinExistence type="predicted"/>
<accession>A0A8E2ASZ7</accession>
<evidence type="ECO:0000256" key="1">
    <source>
        <dbReference type="SAM" id="SignalP"/>
    </source>
</evidence>